<sequence>MYELKFTKQASKDYKKALQSNVKDIFEKILDELEQNPYQPPTEKLLGYPIPTFSKRVNIKHRIVYNVDNENNVVKILSMWSHYETI</sequence>
<dbReference type="Pfam" id="PF05016">
    <property type="entry name" value="ParE_toxin"/>
    <property type="match status" value="1"/>
</dbReference>
<evidence type="ECO:0000313" key="3">
    <source>
        <dbReference type="EMBL" id="MBB6040571.1"/>
    </source>
</evidence>
<protein>
    <recommendedName>
        <fullName evidence="2">Endoribonuclease YoeB</fullName>
    </recommendedName>
</protein>
<accession>A0A7W9SEX5</accession>
<dbReference type="NCBIfam" id="TIGR02116">
    <property type="entry name" value="toxin_Txe_YoeB"/>
    <property type="match status" value="1"/>
</dbReference>
<name>A0A7W9SEX5_9FIRM</name>
<reference evidence="3 4" key="1">
    <citation type="submission" date="2020-08" db="EMBL/GenBank/DDBJ databases">
        <title>Genomic Encyclopedia of Type Strains, Phase IV (KMG-IV): sequencing the most valuable type-strain genomes for metagenomic binning, comparative biology and taxonomic classification.</title>
        <authorList>
            <person name="Goeker M."/>
        </authorList>
    </citation>
    <scope>NUCLEOTIDE SEQUENCE [LARGE SCALE GENOMIC DNA]</scope>
    <source>
        <strain evidence="3 4">DSM 17245</strain>
    </source>
</reference>
<dbReference type="InterPro" id="IPR035093">
    <property type="entry name" value="RelE/ParE_toxin_dom_sf"/>
</dbReference>
<keyword evidence="1" id="KW-1277">Toxin-antitoxin system</keyword>
<dbReference type="GO" id="GO:0006401">
    <property type="term" value="P:RNA catabolic process"/>
    <property type="evidence" value="ECO:0007669"/>
    <property type="project" value="InterPro"/>
</dbReference>
<dbReference type="GO" id="GO:0004519">
    <property type="term" value="F:endonuclease activity"/>
    <property type="evidence" value="ECO:0007669"/>
    <property type="project" value="InterPro"/>
</dbReference>
<evidence type="ECO:0000256" key="2">
    <source>
        <dbReference type="ARBA" id="ARBA00050056"/>
    </source>
</evidence>
<dbReference type="RefSeq" id="WP_183682629.1">
    <property type="nucleotide sequence ID" value="NZ_JACHHH010000002.1"/>
</dbReference>
<dbReference type="InterPro" id="IPR007712">
    <property type="entry name" value="RelE/ParE_toxin"/>
</dbReference>
<comment type="caution">
    <text evidence="3">The sequence shown here is derived from an EMBL/GenBank/DDBJ whole genome shotgun (WGS) entry which is preliminary data.</text>
</comment>
<dbReference type="Gene3D" id="3.30.2310.20">
    <property type="entry name" value="RelE-like"/>
    <property type="match status" value="1"/>
</dbReference>
<dbReference type="Proteomes" id="UP000522163">
    <property type="component" value="Unassembled WGS sequence"/>
</dbReference>
<proteinExistence type="predicted"/>
<evidence type="ECO:0000313" key="4">
    <source>
        <dbReference type="Proteomes" id="UP000522163"/>
    </source>
</evidence>
<gene>
    <name evidence="3" type="ORF">HNQ46_000534</name>
</gene>
<dbReference type="InterPro" id="IPR009614">
    <property type="entry name" value="YoeB_toxin"/>
</dbReference>
<organism evidence="3 4">
    <name type="scientific">Oribacterium sinus</name>
    <dbReference type="NCBI Taxonomy" id="237576"/>
    <lineage>
        <taxon>Bacteria</taxon>
        <taxon>Bacillati</taxon>
        <taxon>Bacillota</taxon>
        <taxon>Clostridia</taxon>
        <taxon>Lachnospirales</taxon>
        <taxon>Lachnospiraceae</taxon>
        <taxon>Oribacterium</taxon>
    </lineage>
</organism>
<dbReference type="SUPFAM" id="SSF143011">
    <property type="entry name" value="RelE-like"/>
    <property type="match status" value="1"/>
</dbReference>
<dbReference type="AlphaFoldDB" id="A0A7W9SEX5"/>
<evidence type="ECO:0000256" key="1">
    <source>
        <dbReference type="ARBA" id="ARBA00022649"/>
    </source>
</evidence>
<dbReference type="GeneID" id="85014095"/>
<dbReference type="EMBL" id="JACHHH010000002">
    <property type="protein sequence ID" value="MBB6040571.1"/>
    <property type="molecule type" value="Genomic_DNA"/>
</dbReference>